<name>A0A8T1LZZ1_CLOSI</name>
<dbReference type="InterPro" id="IPR007858">
    <property type="entry name" value="Dpy-30_motif"/>
</dbReference>
<keyword evidence="4" id="KW-0175">Coiled coil</keyword>
<dbReference type="InterPro" id="IPR047499">
    <property type="entry name" value="DD_AK7"/>
</dbReference>
<evidence type="ECO:0000313" key="7">
    <source>
        <dbReference type="Proteomes" id="UP000286415"/>
    </source>
</evidence>
<dbReference type="InterPro" id="IPR036291">
    <property type="entry name" value="NAD(P)-bd_dom_sf"/>
</dbReference>
<evidence type="ECO:0000256" key="3">
    <source>
        <dbReference type="ARBA" id="ARBA00022777"/>
    </source>
</evidence>
<feature type="coiled-coil region" evidence="4">
    <location>
        <begin position="406"/>
        <end position="438"/>
    </location>
</feature>
<evidence type="ECO:0000256" key="1">
    <source>
        <dbReference type="ARBA" id="ARBA00022679"/>
    </source>
</evidence>
<dbReference type="Gene3D" id="3.40.50.720">
    <property type="entry name" value="NAD(P)-binding Rossmann-like Domain"/>
    <property type="match status" value="1"/>
</dbReference>
<keyword evidence="7" id="KW-1185">Reference proteome</keyword>
<feature type="region of interest" description="Disordered" evidence="5">
    <location>
        <begin position="442"/>
        <end position="476"/>
    </location>
</feature>
<dbReference type="Proteomes" id="UP000286415">
    <property type="component" value="Unassembled WGS sequence"/>
</dbReference>
<accession>A0A8T1LZZ1</accession>
<keyword evidence="2" id="KW-0547">Nucleotide-binding</keyword>
<dbReference type="Pfam" id="PF05186">
    <property type="entry name" value="Dpy-30"/>
    <property type="match status" value="1"/>
</dbReference>
<dbReference type="CDD" id="cd22967">
    <property type="entry name" value="DD_AK7"/>
    <property type="match status" value="1"/>
</dbReference>
<dbReference type="SUPFAM" id="SSF52540">
    <property type="entry name" value="P-loop containing nucleoside triphosphate hydrolases"/>
    <property type="match status" value="1"/>
</dbReference>
<feature type="region of interest" description="Disordered" evidence="5">
    <location>
        <begin position="39"/>
        <end position="69"/>
    </location>
</feature>
<keyword evidence="1" id="KW-0808">Transferase</keyword>
<comment type="caution">
    <text evidence="6">The sequence shown here is derived from an EMBL/GenBank/DDBJ whole genome shotgun (WGS) entry which is preliminary data.</text>
</comment>
<organism evidence="6 7">
    <name type="scientific">Clonorchis sinensis</name>
    <name type="common">Chinese liver fluke</name>
    <dbReference type="NCBI Taxonomy" id="79923"/>
    <lineage>
        <taxon>Eukaryota</taxon>
        <taxon>Metazoa</taxon>
        <taxon>Spiralia</taxon>
        <taxon>Lophotrochozoa</taxon>
        <taxon>Platyhelminthes</taxon>
        <taxon>Trematoda</taxon>
        <taxon>Digenea</taxon>
        <taxon>Opisthorchiida</taxon>
        <taxon>Opisthorchiata</taxon>
        <taxon>Opisthorchiidae</taxon>
        <taxon>Clonorchis</taxon>
    </lineage>
</organism>
<evidence type="ECO:0000256" key="2">
    <source>
        <dbReference type="ARBA" id="ARBA00022741"/>
    </source>
</evidence>
<feature type="compositionally biased region" description="Basic and acidic residues" evidence="5">
    <location>
        <begin position="681"/>
        <end position="708"/>
    </location>
</feature>
<gene>
    <name evidence="6" type="ORF">CSKR_200160</name>
</gene>
<reference evidence="6 7" key="1">
    <citation type="journal article" date="2018" name="Biotechnol. Adv.">
        <title>Improved genomic resources and new bioinformatic workflow for the carcinogenic parasite Clonorchis sinensis: Biotechnological implications.</title>
        <authorList>
            <person name="Wang D."/>
            <person name="Korhonen P.K."/>
            <person name="Gasser R.B."/>
            <person name="Young N.D."/>
        </authorList>
    </citation>
    <scope>NUCLEOTIDE SEQUENCE [LARGE SCALE GENOMIC DNA]</scope>
    <source>
        <strain evidence="6">Cs-k2</strain>
    </source>
</reference>
<reference evidence="6 7" key="2">
    <citation type="journal article" date="2021" name="Genomics">
        <title>High-quality reference genome for Clonorchis sinensis.</title>
        <authorList>
            <person name="Young N.D."/>
            <person name="Stroehlein A.J."/>
            <person name="Kinkar L."/>
            <person name="Wang T."/>
            <person name="Sohn W.M."/>
            <person name="Chang B.C.H."/>
            <person name="Kaur P."/>
            <person name="Weisz D."/>
            <person name="Dudchenko O."/>
            <person name="Aiden E.L."/>
            <person name="Korhonen P.K."/>
            <person name="Gasser R.B."/>
        </authorList>
    </citation>
    <scope>NUCLEOTIDE SEQUENCE [LARGE SCALE GENOMIC DNA]</scope>
    <source>
        <strain evidence="6">Cs-k2</strain>
    </source>
</reference>
<dbReference type="GO" id="GO:0006139">
    <property type="term" value="P:nucleobase-containing compound metabolic process"/>
    <property type="evidence" value="ECO:0007669"/>
    <property type="project" value="InterPro"/>
</dbReference>
<dbReference type="Gene3D" id="1.20.890.10">
    <property type="entry name" value="cAMP-dependent protein kinase regulatory subunit, dimerization-anchoring domain"/>
    <property type="match status" value="1"/>
</dbReference>
<sequence length="992" mass="114688">MSEGLMEERSLSNEQYIFINNVDTYVSKNIGKFLSTQVPNIPAEDEGQEESFTEDQTREPSGPPKPKKGCFTINGTLSNFKARRPPFVRDILNYEKKSAFYEHLMKHDLLVYDLTVDPSASDEALWVARTMEQDAERFESQKKFIILTNLLTWTKTKPNDPEDPIFTESEYRRRKPHPNHQDLYELEKEILRLGRKHRKKFVTYVLACGLVYGAEEHIFQNFFRIAWSEQSPLPVYFEGNNVLPTIHVLDLANVIQNIADNPPRQRYIVVKDESNNTLAEIVQAISKQLSNGDIQMLRTPELMNSGALLQLTLDQLTMDLRIEATAIKEEMQVRWTSENGMVEIMPRLAKEFVDANNLKPLRLCVLGPPGVGKTPLAKELCKNYRLHHIHLKALIFETYRNLMEPIKAMERLLEIRRAEQEAAQAEEAARLKESYLAEHMAEQDGAQDVNEAGQPPAPQGNVNPEHSKLSSVQSGFSSELSETTEFEEFKYTMTADEVPSIRRSTFTDAMNDLEYYPLTPAPTWRTEEELEMLVADAQEQLEILIENTDEDGRLNDETLVRLIIQKLTTRPCQNQGFVLDGFPKTPEQAELLFRPNPDDEDSVGDEKHPGYHRLLTPHHVIVLEGSTAYLAHRIRQQAEASGIDPSKARVVLPPWPKGFRQESAADAETLESRRTQSKVSDAGERAQDDLEGEEKQQGEETPEEKLEQLETYEDRFVRRLLKYKSFMQPAVWRIVNEWEYAPWETFDVEEGTSKAVEEDVVVKKPEVPERPWETECKKKLREYKQYCEDVIQRRIENTKKRDIYVPEAFDKIDEQPDDTERNVLAYFDIREIHPLVLQMEKDYSLLSDNGAYREECMERIRKAIGRPTAIPLPFCSAHPPRITEDEMLELIEQKAQKLRAKKAYSIHDRNRKEAEENTKLLQKQQDDWNGWMDLVKKQNNQCAKAEALPMRHYLMRYVMPDLTKALLACSNIRPEDPVDFVAECLLRCGSKL</sequence>
<dbReference type="EMBL" id="NIRI02000076">
    <property type="protein sequence ID" value="KAG5442145.1"/>
    <property type="molecule type" value="Genomic_DNA"/>
</dbReference>
<evidence type="ECO:0000256" key="5">
    <source>
        <dbReference type="SAM" id="MobiDB-lite"/>
    </source>
</evidence>
<dbReference type="InterPro" id="IPR027417">
    <property type="entry name" value="P-loop_NTPase"/>
</dbReference>
<evidence type="ECO:0000256" key="4">
    <source>
        <dbReference type="SAM" id="Coils"/>
    </source>
</evidence>
<protein>
    <submittedName>
        <fullName evidence="6">Adenylate kinase 7</fullName>
    </submittedName>
</protein>
<feature type="compositionally biased region" description="Acidic residues" evidence="5">
    <location>
        <begin position="43"/>
        <end position="53"/>
    </location>
</feature>
<proteinExistence type="predicted"/>
<dbReference type="OrthoDB" id="417678at2759"/>
<evidence type="ECO:0000313" key="6">
    <source>
        <dbReference type="EMBL" id="KAG5442145.1"/>
    </source>
</evidence>
<feature type="compositionally biased region" description="Polar residues" evidence="5">
    <location>
        <begin position="460"/>
        <end position="475"/>
    </location>
</feature>
<dbReference type="GO" id="GO:0005524">
    <property type="term" value="F:ATP binding"/>
    <property type="evidence" value="ECO:0007669"/>
    <property type="project" value="InterPro"/>
</dbReference>
<dbReference type="Gene3D" id="3.40.50.300">
    <property type="entry name" value="P-loop containing nucleotide triphosphate hydrolases"/>
    <property type="match status" value="2"/>
</dbReference>
<dbReference type="AlphaFoldDB" id="A0A8T1LZZ1"/>
<feature type="region of interest" description="Disordered" evidence="5">
    <location>
        <begin position="662"/>
        <end position="708"/>
    </location>
</feature>
<dbReference type="InterPro" id="IPR000850">
    <property type="entry name" value="Adenylat/UMP-CMP_kin"/>
</dbReference>
<dbReference type="PANTHER" id="PTHR23359">
    <property type="entry name" value="NUCLEOTIDE KINASE"/>
    <property type="match status" value="1"/>
</dbReference>
<dbReference type="GO" id="GO:0019205">
    <property type="term" value="F:nucleobase-containing compound kinase activity"/>
    <property type="evidence" value="ECO:0007669"/>
    <property type="project" value="InterPro"/>
</dbReference>
<keyword evidence="3 6" id="KW-0418">Kinase</keyword>
<dbReference type="SUPFAM" id="SSF51735">
    <property type="entry name" value="NAD(P)-binding Rossmann-fold domains"/>
    <property type="match status" value="1"/>
</dbReference>